<gene>
    <name evidence="7" type="ORF">A3K90_03755</name>
</gene>
<keyword evidence="4 6" id="KW-1133">Transmembrane helix</keyword>
<dbReference type="SUPFAM" id="SSF82171">
    <property type="entry name" value="DPP6 N-terminal domain-like"/>
    <property type="match status" value="1"/>
</dbReference>
<dbReference type="GO" id="GO:0015920">
    <property type="term" value="P:lipopolysaccharide transport"/>
    <property type="evidence" value="ECO:0007669"/>
    <property type="project" value="TreeGrafter"/>
</dbReference>
<evidence type="ECO:0000256" key="5">
    <source>
        <dbReference type="ARBA" id="ARBA00023136"/>
    </source>
</evidence>
<evidence type="ECO:0000313" key="8">
    <source>
        <dbReference type="Proteomes" id="UP000076481"/>
    </source>
</evidence>
<keyword evidence="3 6" id="KW-0812">Transmembrane</keyword>
<dbReference type="InterPro" id="IPR005495">
    <property type="entry name" value="LptG/LptF_permease"/>
</dbReference>
<dbReference type="Pfam" id="PF03739">
    <property type="entry name" value="LptF_LptG"/>
    <property type="match status" value="1"/>
</dbReference>
<name>A0A165LSQ3_PELLU</name>
<feature type="transmembrane region" description="Helical" evidence="6">
    <location>
        <begin position="379"/>
        <end position="396"/>
    </location>
</feature>
<dbReference type="GO" id="GO:0043190">
    <property type="term" value="C:ATP-binding cassette (ABC) transporter complex"/>
    <property type="evidence" value="ECO:0007669"/>
    <property type="project" value="TreeGrafter"/>
</dbReference>
<evidence type="ECO:0000256" key="6">
    <source>
        <dbReference type="SAM" id="Phobius"/>
    </source>
</evidence>
<dbReference type="PANTHER" id="PTHR33529:SF6">
    <property type="entry name" value="YJGP_YJGQ FAMILY PERMEASE"/>
    <property type="match status" value="1"/>
</dbReference>
<proteinExistence type="predicted"/>
<dbReference type="PANTHER" id="PTHR33529">
    <property type="entry name" value="SLR0882 PROTEIN-RELATED"/>
    <property type="match status" value="1"/>
</dbReference>
<dbReference type="RefSeq" id="WP_303681429.1">
    <property type="nucleotide sequence ID" value="NZ_LVWG01000027.1"/>
</dbReference>
<evidence type="ECO:0000256" key="1">
    <source>
        <dbReference type="ARBA" id="ARBA00004651"/>
    </source>
</evidence>
<feature type="transmembrane region" description="Helical" evidence="6">
    <location>
        <begin position="354"/>
        <end position="372"/>
    </location>
</feature>
<reference evidence="7 8" key="1">
    <citation type="submission" date="2016-03" db="EMBL/GenBank/DDBJ databases">
        <title>Speciation and ecological success in dimly lit waters: horizontal gene transfer in a green sulfur bacteria bloom unveiled by metagenomic assembly.</title>
        <authorList>
            <person name="Llorens-Mares T."/>
            <person name="Liu Z."/>
            <person name="Allen L.Z."/>
            <person name="Rusch D.B."/>
            <person name="Craig M.T."/>
            <person name="Dupont C.L."/>
            <person name="Bryant D.A."/>
            <person name="Casamayor E.O."/>
        </authorList>
    </citation>
    <scope>NUCLEOTIDE SEQUENCE [LARGE SCALE GENOMIC DNA]</scope>
    <source>
        <strain evidence="7">CIII</strain>
    </source>
</reference>
<evidence type="ECO:0000256" key="4">
    <source>
        <dbReference type="ARBA" id="ARBA00022989"/>
    </source>
</evidence>
<evidence type="ECO:0000313" key="7">
    <source>
        <dbReference type="EMBL" id="KZK74380.1"/>
    </source>
</evidence>
<keyword evidence="2" id="KW-1003">Cell membrane</keyword>
<protein>
    <submittedName>
        <fullName evidence="7">Permease</fullName>
    </submittedName>
</protein>
<dbReference type="EMBL" id="LVWG01000027">
    <property type="protein sequence ID" value="KZK74380.1"/>
    <property type="molecule type" value="Genomic_DNA"/>
</dbReference>
<dbReference type="Proteomes" id="UP000076481">
    <property type="component" value="Unassembled WGS sequence"/>
</dbReference>
<feature type="transmembrane region" description="Helical" evidence="6">
    <location>
        <begin position="12"/>
        <end position="33"/>
    </location>
</feature>
<accession>A0A165LSQ3</accession>
<dbReference type="AlphaFoldDB" id="A0A165LSQ3"/>
<comment type="caution">
    <text evidence="7">The sequence shown here is derived from an EMBL/GenBank/DDBJ whole genome shotgun (WGS) entry which is preliminary data.</text>
</comment>
<evidence type="ECO:0000256" key="2">
    <source>
        <dbReference type="ARBA" id="ARBA00022475"/>
    </source>
</evidence>
<comment type="subcellular location">
    <subcellularLocation>
        <location evidence="1">Cell membrane</location>
        <topology evidence="1">Multi-pass membrane protein</topology>
    </subcellularLocation>
</comment>
<keyword evidence="5 6" id="KW-0472">Membrane</keyword>
<organism evidence="7 8">
    <name type="scientific">Pelodictyon luteolum</name>
    <dbReference type="NCBI Taxonomy" id="1100"/>
    <lineage>
        <taxon>Bacteria</taxon>
        <taxon>Pseudomonadati</taxon>
        <taxon>Chlorobiota</taxon>
        <taxon>Chlorobiia</taxon>
        <taxon>Chlorobiales</taxon>
        <taxon>Chlorobiaceae</taxon>
        <taxon>Chlorobium/Pelodictyon group</taxon>
        <taxon>Pelodictyon</taxon>
    </lineage>
</organism>
<evidence type="ECO:0000256" key="3">
    <source>
        <dbReference type="ARBA" id="ARBA00022692"/>
    </source>
</evidence>
<feature type="transmembrane region" description="Helical" evidence="6">
    <location>
        <begin position="96"/>
        <end position="114"/>
    </location>
</feature>
<sequence length="442" mass="48935">MKIIDRYILKSLLGPFFLAFLTIMFVLILQFFANFADRFIGRGIDFMSLIELLALQSAWMVGLAAPMAVLIGVVMAFGSLTTTSEMTVFRASGLSLYRLMLPVVIVGFLLSLLVERFNNVVQPQVKYKARSLMSDIAKAKPTFGITENAFSPLVDGYSILVQQADEKTGSIGDIIIYDATRNDYRSVITAKDGLIDFSADGRYLVMTLSDGQIHEVQVPGHRLYRKMEFDRHRFVFESTGFGFSRSSENRARSGGHELSARELLSVAEEYRQQVEVAERKISMPIDMFEQAISVVAPSNAVNYPGVRGGSNVRAVTAVAGYIDRQLGLVESELKVIDMNQMLYNRYMAEYHKKYALAFACFVFVLIGAPLGVLARRGGFGIGAVLSLLFFVLYWALMITGENMAEWGVLPAAVAIWMADGVIAVIGITLTISLTTAVFRSSR</sequence>
<feature type="transmembrane region" description="Helical" evidence="6">
    <location>
        <begin position="53"/>
        <end position="75"/>
    </location>
</feature>
<feature type="transmembrane region" description="Helical" evidence="6">
    <location>
        <begin position="408"/>
        <end position="438"/>
    </location>
</feature>